<proteinExistence type="predicted"/>
<keyword evidence="2" id="KW-0831">Ubiquinone biosynthesis</keyword>
<evidence type="ECO:0000256" key="3">
    <source>
        <dbReference type="ARBA" id="ARBA00023239"/>
    </source>
</evidence>
<keyword evidence="5" id="KW-1185">Reference proteome</keyword>
<keyword evidence="1" id="KW-0963">Cytoplasm</keyword>
<name>A0A1N7MMP0_9RHOB</name>
<evidence type="ECO:0000256" key="2">
    <source>
        <dbReference type="ARBA" id="ARBA00022688"/>
    </source>
</evidence>
<dbReference type="RefSeq" id="WP_159440070.1">
    <property type="nucleotide sequence ID" value="NZ_FTOM01000008.1"/>
</dbReference>
<dbReference type="PANTHER" id="PTHR38683:SF1">
    <property type="entry name" value="CHORISMATE PYRUVATE-LYASE"/>
    <property type="match status" value="1"/>
</dbReference>
<dbReference type="GO" id="GO:0005829">
    <property type="term" value="C:cytosol"/>
    <property type="evidence" value="ECO:0007669"/>
    <property type="project" value="TreeGrafter"/>
</dbReference>
<dbReference type="STRING" id="407234.SAMN05421795_108104"/>
<evidence type="ECO:0000313" key="4">
    <source>
        <dbReference type="EMBL" id="SIS87393.1"/>
    </source>
</evidence>
<accession>A0A1N7MMP0</accession>
<dbReference type="GO" id="GO:0006744">
    <property type="term" value="P:ubiquinone biosynthetic process"/>
    <property type="evidence" value="ECO:0007669"/>
    <property type="project" value="UniProtKB-KW"/>
</dbReference>
<dbReference type="EMBL" id="FTOM01000008">
    <property type="protein sequence ID" value="SIS87393.1"/>
    <property type="molecule type" value="Genomic_DNA"/>
</dbReference>
<dbReference type="AlphaFoldDB" id="A0A1N7MMP0"/>
<protein>
    <submittedName>
        <fullName evidence="4">Chorismate lyase</fullName>
    </submittedName>
</protein>
<dbReference type="SUPFAM" id="SSF64288">
    <property type="entry name" value="Chorismate lyase-like"/>
    <property type="match status" value="1"/>
</dbReference>
<organism evidence="4 5">
    <name type="scientific">Phaeovulum vinaykumarii</name>
    <dbReference type="NCBI Taxonomy" id="407234"/>
    <lineage>
        <taxon>Bacteria</taxon>
        <taxon>Pseudomonadati</taxon>
        <taxon>Pseudomonadota</taxon>
        <taxon>Alphaproteobacteria</taxon>
        <taxon>Rhodobacterales</taxon>
        <taxon>Paracoccaceae</taxon>
        <taxon>Phaeovulum</taxon>
    </lineage>
</organism>
<dbReference type="GO" id="GO:0008813">
    <property type="term" value="F:chorismate lyase activity"/>
    <property type="evidence" value="ECO:0007669"/>
    <property type="project" value="InterPro"/>
</dbReference>
<dbReference type="PANTHER" id="PTHR38683">
    <property type="entry name" value="CHORISMATE PYRUVATE-LYASE"/>
    <property type="match status" value="1"/>
</dbReference>
<sequence length="183" mass="19165">MGARLFHGPGDLSAPETWQDLNAAHLAALPVDMRGWMGLETSMTAALEVAAGPVTVELVAQGPAQPLPDETAILQAPVIAREVILSAARGPLLAARTIWPASARAETLESLGTKPLGALLFAGGRAAPFSLRQGAFLDALHPLDALIARAAPEAPGVWARRSLFSFEQVPLLVTEIFLPALRG</sequence>
<evidence type="ECO:0000256" key="1">
    <source>
        <dbReference type="ARBA" id="ARBA00022490"/>
    </source>
</evidence>
<dbReference type="Pfam" id="PF04345">
    <property type="entry name" value="Chor_lyase"/>
    <property type="match status" value="1"/>
</dbReference>
<dbReference type="Gene3D" id="3.40.1410.10">
    <property type="entry name" value="Chorismate lyase-like"/>
    <property type="match status" value="1"/>
</dbReference>
<dbReference type="InterPro" id="IPR028978">
    <property type="entry name" value="Chorismate_lyase_/UTRA_dom_sf"/>
</dbReference>
<dbReference type="Proteomes" id="UP000186098">
    <property type="component" value="Unassembled WGS sequence"/>
</dbReference>
<keyword evidence="3 4" id="KW-0456">Lyase</keyword>
<gene>
    <name evidence="4" type="ORF">SAMN05421795_108104</name>
</gene>
<reference evidence="5" key="1">
    <citation type="submission" date="2017-01" db="EMBL/GenBank/DDBJ databases">
        <authorList>
            <person name="Varghese N."/>
            <person name="Submissions S."/>
        </authorList>
    </citation>
    <scope>NUCLEOTIDE SEQUENCE [LARGE SCALE GENOMIC DNA]</scope>
    <source>
        <strain evidence="5">DSM 18714</strain>
    </source>
</reference>
<dbReference type="InterPro" id="IPR007440">
    <property type="entry name" value="Chorismate--pyruvate_lyase"/>
</dbReference>
<evidence type="ECO:0000313" key="5">
    <source>
        <dbReference type="Proteomes" id="UP000186098"/>
    </source>
</evidence>